<accession>A0A157Q9C2</accession>
<dbReference type="Pfam" id="PF09937">
    <property type="entry name" value="DUF2169"/>
    <property type="match status" value="1"/>
</dbReference>
<feature type="domain" description="DUF2169" evidence="2">
    <location>
        <begin position="21"/>
        <end position="302"/>
    </location>
</feature>
<feature type="coiled-coil region" evidence="1">
    <location>
        <begin position="423"/>
        <end position="457"/>
    </location>
</feature>
<dbReference type="PANTHER" id="PTHR14136:SF17">
    <property type="entry name" value="BTB_POZ DOMAIN-CONTAINING PROTEIN KCTD9"/>
    <property type="match status" value="1"/>
</dbReference>
<gene>
    <name evidence="3" type="primary">pipB2_1</name>
    <name evidence="3" type="ORF">SAMEA1982600_03400</name>
</gene>
<name>A0A157Q9C2_9BORD</name>
<dbReference type="InterPro" id="IPR001646">
    <property type="entry name" value="5peptide_repeat"/>
</dbReference>
<organism evidence="3 4">
    <name type="scientific">Bordetella ansorpii</name>
    <dbReference type="NCBI Taxonomy" id="288768"/>
    <lineage>
        <taxon>Bacteria</taxon>
        <taxon>Pseudomonadati</taxon>
        <taxon>Pseudomonadota</taxon>
        <taxon>Betaproteobacteria</taxon>
        <taxon>Burkholderiales</taxon>
        <taxon>Alcaligenaceae</taxon>
        <taxon>Bordetella</taxon>
    </lineage>
</organism>
<dbReference type="EMBL" id="FKBS01000017">
    <property type="protein sequence ID" value="SAI42331.1"/>
    <property type="molecule type" value="Genomic_DNA"/>
</dbReference>
<evidence type="ECO:0000313" key="3">
    <source>
        <dbReference type="EMBL" id="SAI42331.1"/>
    </source>
</evidence>
<evidence type="ECO:0000259" key="2">
    <source>
        <dbReference type="Pfam" id="PF09937"/>
    </source>
</evidence>
<evidence type="ECO:0000313" key="4">
    <source>
        <dbReference type="Proteomes" id="UP000077037"/>
    </source>
</evidence>
<dbReference type="Proteomes" id="UP000077037">
    <property type="component" value="Unassembled WGS sequence"/>
</dbReference>
<dbReference type="SUPFAM" id="SSF141571">
    <property type="entry name" value="Pentapeptide repeat-like"/>
    <property type="match status" value="2"/>
</dbReference>
<dbReference type="InterPro" id="IPR018683">
    <property type="entry name" value="DUF2169"/>
</dbReference>
<dbReference type="Pfam" id="PF13599">
    <property type="entry name" value="Pentapeptide_4"/>
    <property type="match status" value="1"/>
</dbReference>
<evidence type="ECO:0000256" key="1">
    <source>
        <dbReference type="SAM" id="Coils"/>
    </source>
</evidence>
<dbReference type="InterPro" id="IPR051082">
    <property type="entry name" value="Pentapeptide-BTB/POZ_domain"/>
</dbReference>
<dbReference type="RefSeq" id="WP_066415534.1">
    <property type="nucleotide sequence ID" value="NZ_FKBS01000017.1"/>
</dbReference>
<dbReference type="Pfam" id="PF00805">
    <property type="entry name" value="Pentapeptide"/>
    <property type="match status" value="3"/>
</dbReference>
<dbReference type="AlphaFoldDB" id="A0A157Q9C2"/>
<dbReference type="Gene3D" id="2.160.20.80">
    <property type="entry name" value="E3 ubiquitin-protein ligase SopA"/>
    <property type="match status" value="3"/>
</dbReference>
<reference evidence="3 4" key="1">
    <citation type="submission" date="2016-03" db="EMBL/GenBank/DDBJ databases">
        <authorList>
            <consortium name="Pathogen Informatics"/>
        </authorList>
    </citation>
    <scope>NUCLEOTIDE SEQUENCE [LARGE SCALE GENOMIC DNA]</scope>
    <source>
        <strain evidence="3 4">NCTC13364</strain>
    </source>
</reference>
<sequence>MKTIKPFRLTSLHRPYSWRRRNFLSVAIYALADLREPGNPKLLSDMEVWREVMPELDCDGVIDHILPKTVPEFLVGGHAYTSHQDDKTKVMVRAQVGELEKELVVFGDRYLIGDRPTDPVPFDSMPMTWSRAFGGPNFPENPGGTGIEPVDAHGQKLVRYPNIEHGIDRYQRGQRNGTPYSFGPINMMLPRRFGMMGTYSERWKKEEFPGFFPDMNPLIFNAAEPDQRWPNRSELPLGEAFSIWNMHPTIPCWEGELPKWHARAFIRRKAVDGEASPIDEVDMRATTAWFVPHQERVLLIYHGNIEVQEDDASDVLSLMSALEAQGAERSAEHYAQIMRLREDPETGGVRVMCDDELITEAILGAVNMDTDAVFQTPTWIKSQLYKHKVIAERRQELVDYGQNPDEIVPDLHGPERRYGPGDLPELARDMARHKEESQKLKEALERQSAELKAHYEKQGVPMPDTDSRPSGPPTQLLALLAQPEMLGSVMNPSTAEVDFTLLGKLMGEAEPLAPGQDYKQAPQYAAFIKDNPELPGKDATAWAQEPAFQRQMRSMKPLLHKSYLYSAHWQDAALKLDTEQNRVIRQLVMERHQRGESLSELDLTGCALPGLSFGNADFSRSFLENSDLSDSTFQYCNFTECVLARADLSNSKFVNCTFDRANLSLAKLYNVCFENCSFKESVIENADFEECVIQGGVFDSVMPNKIRLLKCRMLGGAHFRMSIFNDAELSDCRLEEVRFEKVSFQNAKLANTAFENANLDGGSFFITTMTSVFFHRCQISNTAFVHQTELDACSFEGSSLTQCNFRETPMPSVNFENARIELCDFSLADLSHANLHKARATNTQYTRATLVHSDLSKANLMGSDFKAADLRHADLSVANLFRTNFALGKMDDSTALDGAYKKEVNLYPLRQAKAS</sequence>
<keyword evidence="1" id="KW-0175">Coiled coil</keyword>
<protein>
    <submittedName>
        <fullName evidence="3">Type III effector pipB2</fullName>
    </submittedName>
</protein>
<proteinExistence type="predicted"/>
<dbReference type="OrthoDB" id="237820at2"/>
<dbReference type="PANTHER" id="PTHR14136">
    <property type="entry name" value="BTB_POZ DOMAIN-CONTAINING PROTEIN KCTD9"/>
    <property type="match status" value="1"/>
</dbReference>